<accession>A0A5D4M3U2</accession>
<reference evidence="2 3" key="1">
    <citation type="submission" date="2019-08" db="EMBL/GenBank/DDBJ databases">
        <title>Bacillus genomes from the desert of Cuatro Cienegas, Coahuila.</title>
        <authorList>
            <person name="Olmedo-Alvarez G."/>
        </authorList>
    </citation>
    <scope>NUCLEOTIDE SEQUENCE [LARGE SCALE GENOMIC DNA]</scope>
    <source>
        <strain evidence="2 3">CH128b_4D</strain>
    </source>
</reference>
<dbReference type="AlphaFoldDB" id="A0A5D4M3U2"/>
<proteinExistence type="predicted"/>
<gene>
    <name evidence="2" type="ORF">FZC84_21245</name>
</gene>
<feature type="region of interest" description="Disordered" evidence="1">
    <location>
        <begin position="1"/>
        <end position="22"/>
    </location>
</feature>
<name>A0A5D4M3U2_9BACI</name>
<dbReference type="EMBL" id="VTEG01000028">
    <property type="protein sequence ID" value="TYR95720.1"/>
    <property type="molecule type" value="Genomic_DNA"/>
</dbReference>
<evidence type="ECO:0000313" key="2">
    <source>
        <dbReference type="EMBL" id="TYR95720.1"/>
    </source>
</evidence>
<sequence length="103" mass="11754">MMHTTFTKLSVISSKDSKGNPQKSFSQAGILYGSHVEKLADASNRTSIQEEYGFDRSTKIFTFYTRENVENNTYLEANLVTYHVFDVSEIRGITTVLMTEVRM</sequence>
<dbReference type="Proteomes" id="UP000325182">
    <property type="component" value="Unassembled WGS sequence"/>
</dbReference>
<organism evidence="2 3">
    <name type="scientific">Rossellomorea vietnamensis</name>
    <dbReference type="NCBI Taxonomy" id="218284"/>
    <lineage>
        <taxon>Bacteria</taxon>
        <taxon>Bacillati</taxon>
        <taxon>Bacillota</taxon>
        <taxon>Bacilli</taxon>
        <taxon>Bacillales</taxon>
        <taxon>Bacillaceae</taxon>
        <taxon>Rossellomorea</taxon>
    </lineage>
</organism>
<comment type="caution">
    <text evidence="2">The sequence shown here is derived from an EMBL/GenBank/DDBJ whole genome shotgun (WGS) entry which is preliminary data.</text>
</comment>
<evidence type="ECO:0000313" key="3">
    <source>
        <dbReference type="Proteomes" id="UP000325182"/>
    </source>
</evidence>
<protein>
    <submittedName>
        <fullName evidence="2">Uncharacterized protein</fullName>
    </submittedName>
</protein>
<dbReference type="RefSeq" id="WP_148955191.1">
    <property type="nucleotide sequence ID" value="NZ_VTEG01000028.1"/>
</dbReference>
<evidence type="ECO:0000256" key="1">
    <source>
        <dbReference type="SAM" id="MobiDB-lite"/>
    </source>
</evidence>